<organism evidence="3 4">
    <name type="scientific">Coilia grayii</name>
    <name type="common">Gray's grenadier anchovy</name>
    <dbReference type="NCBI Taxonomy" id="363190"/>
    <lineage>
        <taxon>Eukaryota</taxon>
        <taxon>Metazoa</taxon>
        <taxon>Chordata</taxon>
        <taxon>Craniata</taxon>
        <taxon>Vertebrata</taxon>
        <taxon>Euteleostomi</taxon>
        <taxon>Actinopterygii</taxon>
        <taxon>Neopterygii</taxon>
        <taxon>Teleostei</taxon>
        <taxon>Clupei</taxon>
        <taxon>Clupeiformes</taxon>
        <taxon>Clupeoidei</taxon>
        <taxon>Engraulidae</taxon>
        <taxon>Coilinae</taxon>
        <taxon>Coilia</taxon>
    </lineage>
</organism>
<dbReference type="CDD" id="cd00030">
    <property type="entry name" value="C2"/>
    <property type="match status" value="1"/>
</dbReference>
<keyword evidence="4" id="KW-1185">Reference proteome</keyword>
<dbReference type="Proteomes" id="UP001591681">
    <property type="component" value="Unassembled WGS sequence"/>
</dbReference>
<gene>
    <name evidence="3" type="ORF">ACEWY4_012396</name>
</gene>
<dbReference type="InterPro" id="IPR035892">
    <property type="entry name" value="C2_domain_sf"/>
</dbReference>
<dbReference type="AlphaFoldDB" id="A0ABD1K0Z3"/>
<feature type="region of interest" description="Disordered" evidence="1">
    <location>
        <begin position="183"/>
        <end position="222"/>
    </location>
</feature>
<sequence length="377" mass="41785">MIMMKALVQKAQECAEQILGKDVPISSTCKQPLHGNILTPHNIPEFFLPPRLVRHHPPAVPCTLTHKETHNPMKIQGPARLCGDMKVPALTEDNRWLGRQPSQTQTPTQQQTAMRPTHLAVESLDQAYLYESPHTRRKESLFHCAVSQLKLEQHTPTAAAAPSQSHTRRTPGRVYPRACLALNGKTPLSQTTVRESGAETDSPSSTESTPQATPPARRWSPSPSYLAPPLPFPLELLHCQERLHREHLLLLPTRGRLRLATERPVPSPSHDQPPILRVRVVSVEGVRDSGAGSDLRPFSCSLSLCLTPGKLQPQHSATIRHCREPIVFNEDFYFSQPEGQALSHMQLQIKVKDKSGGLGRVCVLGVISKPLSELMAL</sequence>
<evidence type="ECO:0000313" key="3">
    <source>
        <dbReference type="EMBL" id="KAL2092598.1"/>
    </source>
</evidence>
<dbReference type="SUPFAM" id="SSF49562">
    <property type="entry name" value="C2 domain (Calcium/lipid-binding domain, CaLB)"/>
    <property type="match status" value="1"/>
</dbReference>
<evidence type="ECO:0000259" key="2">
    <source>
        <dbReference type="PROSITE" id="PS50004"/>
    </source>
</evidence>
<evidence type="ECO:0000256" key="1">
    <source>
        <dbReference type="SAM" id="MobiDB-lite"/>
    </source>
</evidence>
<feature type="domain" description="C2" evidence="2">
    <location>
        <begin position="253"/>
        <end position="377"/>
    </location>
</feature>
<comment type="caution">
    <text evidence="3">The sequence shown here is derived from an EMBL/GenBank/DDBJ whole genome shotgun (WGS) entry which is preliminary data.</text>
</comment>
<proteinExistence type="predicted"/>
<dbReference type="PANTHER" id="PTHR46291">
    <property type="entry name" value="C2 DOMAIN-CONTAINING PROTEIN"/>
    <property type="match status" value="1"/>
</dbReference>
<dbReference type="PROSITE" id="PS50004">
    <property type="entry name" value="C2"/>
    <property type="match status" value="1"/>
</dbReference>
<reference evidence="3 4" key="1">
    <citation type="submission" date="2024-09" db="EMBL/GenBank/DDBJ databases">
        <title>A chromosome-level genome assembly of Gray's grenadier anchovy, Coilia grayii.</title>
        <authorList>
            <person name="Fu Z."/>
        </authorList>
    </citation>
    <scope>NUCLEOTIDE SEQUENCE [LARGE SCALE GENOMIC DNA]</scope>
    <source>
        <strain evidence="3">G4</strain>
        <tissue evidence="3">Muscle</tissue>
    </source>
</reference>
<feature type="compositionally biased region" description="Low complexity" evidence="1">
    <location>
        <begin position="199"/>
        <end position="210"/>
    </location>
</feature>
<name>A0ABD1K0Z3_9TELE</name>
<accession>A0ABD1K0Z3</accession>
<dbReference type="Pfam" id="PF00168">
    <property type="entry name" value="C2"/>
    <property type="match status" value="1"/>
</dbReference>
<dbReference type="EMBL" id="JBHFQA010000010">
    <property type="protein sequence ID" value="KAL2092598.1"/>
    <property type="molecule type" value="Genomic_DNA"/>
</dbReference>
<dbReference type="InterPro" id="IPR043549">
    <property type="entry name" value="C2C4C/C2C4D"/>
</dbReference>
<dbReference type="PANTHER" id="PTHR46291:SF9">
    <property type="entry name" value="C2 CALCIUM-DEPENDENT DOMAIN-CONTAINING PROTEIN 4C-LIKE"/>
    <property type="match status" value="1"/>
</dbReference>
<evidence type="ECO:0000313" key="4">
    <source>
        <dbReference type="Proteomes" id="UP001591681"/>
    </source>
</evidence>
<dbReference type="Gene3D" id="2.60.40.150">
    <property type="entry name" value="C2 domain"/>
    <property type="match status" value="1"/>
</dbReference>
<protein>
    <recommendedName>
        <fullName evidence="2">C2 domain-containing protein</fullName>
    </recommendedName>
</protein>
<dbReference type="InterPro" id="IPR000008">
    <property type="entry name" value="C2_dom"/>
</dbReference>